<proteinExistence type="predicted"/>
<dbReference type="PANTHER" id="PTHR34631">
    <property type="match status" value="1"/>
</dbReference>
<sequence length="181" mass="20528">MKDQITYLPDNADRSVAKQKFKITNWPTYNKALINRGSITFWLDDEAIQAWYESATPSSRGRPQRYSDLAITTVLVIKRVFRLTLRAAQGFIDSIFSLMNVPLRCPDYSCVSRRAKSVNISFKTPTRGEIAHLVIDSTGLKVFGEGEWKVKSMARNAVVYGVSCIWQLTVKHMKSSALTCR</sequence>
<dbReference type="AlphaFoldDB" id="A0A7D5G0N8"/>
<organism evidence="2">
    <name type="scientific">Klebsiella pneumoniae</name>
    <dbReference type="NCBI Taxonomy" id="573"/>
    <lineage>
        <taxon>Bacteria</taxon>
        <taxon>Pseudomonadati</taxon>
        <taxon>Pseudomonadota</taxon>
        <taxon>Gammaproteobacteria</taxon>
        <taxon>Enterobacterales</taxon>
        <taxon>Enterobacteriaceae</taxon>
        <taxon>Klebsiella/Raoultella group</taxon>
        <taxon>Klebsiella</taxon>
        <taxon>Klebsiella pneumoniae complex</taxon>
    </lineage>
</organism>
<dbReference type="PANTHER" id="PTHR34631:SF3">
    <property type="entry name" value="ISSOD12 TRANSPOSASE TNPA_ISSOD12"/>
    <property type="match status" value="1"/>
</dbReference>
<evidence type="ECO:0000313" key="2">
    <source>
        <dbReference type="EMBL" id="QLG01292.1"/>
    </source>
</evidence>
<dbReference type="InterPro" id="IPR053520">
    <property type="entry name" value="Transposase_Tn903"/>
</dbReference>
<name>A0A7D5G0N8_KLEPN</name>
<dbReference type="EMBL" id="MN821369">
    <property type="protein sequence ID" value="QLG01292.1"/>
    <property type="molecule type" value="Genomic_DNA"/>
</dbReference>
<evidence type="ECO:0000259" key="1">
    <source>
        <dbReference type="Pfam" id="PF13737"/>
    </source>
</evidence>
<keyword evidence="2" id="KW-0614">Plasmid</keyword>
<accession>A0A7D5G0N8</accession>
<geneLocation type="plasmid" evidence="2">
    <name>pKpn47-FIIK</name>
</geneLocation>
<protein>
    <submittedName>
        <fullName evidence="2">Mobile element protein</fullName>
    </submittedName>
</protein>
<dbReference type="Pfam" id="PF13737">
    <property type="entry name" value="DDE_Tnp_1_5"/>
    <property type="match status" value="1"/>
</dbReference>
<feature type="domain" description="Transposase DDE" evidence="1">
    <location>
        <begin position="34"/>
        <end position="145"/>
    </location>
</feature>
<dbReference type="NCBIfam" id="NF033579">
    <property type="entry name" value="transpos_IS5_2"/>
    <property type="match status" value="1"/>
</dbReference>
<dbReference type="InterPro" id="IPR053172">
    <property type="entry name" value="Tn903_transposase"/>
</dbReference>
<dbReference type="InterPro" id="IPR025668">
    <property type="entry name" value="Tnp_DDE_dom"/>
</dbReference>
<reference evidence="2" key="1">
    <citation type="submission" date="2019-12" db="EMBL/GenBank/DDBJ databases">
        <authorList>
            <person name="Zhou D."/>
        </authorList>
    </citation>
    <scope>NUCLEOTIDE SEQUENCE</scope>
    <source>
        <strain evidence="2">Kpn47</strain>
        <plasmid evidence="2">pKpn47-FIIK</plasmid>
    </source>
</reference>